<organism evidence="2 3">
    <name type="scientific">Hwangdonia lutea</name>
    <dbReference type="NCBI Taxonomy" id="3075823"/>
    <lineage>
        <taxon>Bacteria</taxon>
        <taxon>Pseudomonadati</taxon>
        <taxon>Bacteroidota</taxon>
        <taxon>Flavobacteriia</taxon>
        <taxon>Flavobacteriales</taxon>
        <taxon>Flavobacteriaceae</taxon>
        <taxon>Hwangdonia</taxon>
    </lineage>
</organism>
<dbReference type="AlphaFoldDB" id="A0AA97EMP1"/>
<dbReference type="RefSeq" id="WP_316983440.1">
    <property type="nucleotide sequence ID" value="NZ_CP136521.1"/>
</dbReference>
<keyword evidence="3" id="KW-1185">Reference proteome</keyword>
<dbReference type="KEGG" id="hws:RNZ46_00500"/>
<sequence>MKKLSYIILGFIIGALATYYFCPRQIDDGIDVIKIVKPKGVITPDQAKTLNNNWTTYRKAAADSAASRQGRKVDNRSTWWSLDDIQNYIAFAKHESDSLGYNMTGIRVYLGVYGENAGQDKKDYTTMFMVPTAKKGTDRASMNPFTFQEDEEDCPECSPLNDGGTGYPPGAPYPN</sequence>
<evidence type="ECO:0000313" key="2">
    <source>
        <dbReference type="EMBL" id="WOD43761.1"/>
    </source>
</evidence>
<reference evidence="3" key="1">
    <citation type="submission" date="2024-06" db="EMBL/GenBank/DDBJ databases">
        <title>Hwangdonia haimaensis gen. nov., sp. nov., a member of the family Flavobacteriaceae isolated from the haima cold seep.</title>
        <authorList>
            <person name="Li J."/>
        </authorList>
    </citation>
    <scope>NUCLEOTIDE SEQUENCE [LARGE SCALE GENOMIC DNA]</scope>
    <source>
        <strain evidence="3">SCSIO 19198</strain>
    </source>
</reference>
<accession>A0AA97EMP1</accession>
<dbReference type="EMBL" id="CP136521">
    <property type="protein sequence ID" value="WOD43761.1"/>
    <property type="molecule type" value="Genomic_DNA"/>
</dbReference>
<feature type="region of interest" description="Disordered" evidence="1">
    <location>
        <begin position="145"/>
        <end position="175"/>
    </location>
</feature>
<evidence type="ECO:0000256" key="1">
    <source>
        <dbReference type="SAM" id="MobiDB-lite"/>
    </source>
</evidence>
<dbReference type="Proteomes" id="UP001302486">
    <property type="component" value="Chromosome"/>
</dbReference>
<evidence type="ECO:0000313" key="3">
    <source>
        <dbReference type="Proteomes" id="UP001302486"/>
    </source>
</evidence>
<proteinExistence type="predicted"/>
<gene>
    <name evidence="2" type="ORF">RNZ46_00500</name>
</gene>
<protein>
    <submittedName>
        <fullName evidence="2">Uncharacterized protein</fullName>
    </submittedName>
</protein>
<name>A0AA97EMP1_9FLAO</name>